<dbReference type="CDD" id="cd08432">
    <property type="entry name" value="PBP2_GcdR_TrpI_HvrB_AmpR_like"/>
    <property type="match status" value="1"/>
</dbReference>
<evidence type="ECO:0000256" key="4">
    <source>
        <dbReference type="ARBA" id="ARBA00023163"/>
    </source>
</evidence>
<dbReference type="Pfam" id="PF03466">
    <property type="entry name" value="LysR_substrate"/>
    <property type="match status" value="1"/>
</dbReference>
<sequence length="294" mass="33204">MARRLPPMNTLRLFEAAARHGQLKVAAEELSLTPSAVSHGVRTLEQWLGIALFQRTPQGLRLTAEGERYASLVRESLTLLSEGTERMLGAQAPRRLAISVPPFFAVRWLLPRLGEFRTLYPDITVLLDTSQQQVSLEKGDADLAIRMGRGDWPALVSDLLFRERLVPVCAPPLVEQLRFSPMEVCHIHLRTVNEEWQRWCEATGHPLPAPERALFVDTLQLAYEAASSGFGVAMGRRPLVDTELEQGRLVQPWQDSVAVETGYWLAVPPRRQHEPVIALFRDWLLQQKPTAQQQ</sequence>
<dbReference type="SUPFAM" id="SSF46785">
    <property type="entry name" value="Winged helix' DNA-binding domain"/>
    <property type="match status" value="1"/>
</dbReference>
<comment type="caution">
    <text evidence="6">The sequence shown here is derived from an EMBL/GenBank/DDBJ whole genome shotgun (WGS) entry which is preliminary data.</text>
</comment>
<dbReference type="Proteomes" id="UP001320178">
    <property type="component" value="Unassembled WGS sequence"/>
</dbReference>
<dbReference type="AlphaFoldDB" id="A0AAW4YVJ6"/>
<dbReference type="RefSeq" id="WP_234239836.1">
    <property type="nucleotide sequence ID" value="NZ_JABFTS010000005.1"/>
</dbReference>
<dbReference type="PROSITE" id="PS50931">
    <property type="entry name" value="HTH_LYSR"/>
    <property type="match status" value="1"/>
</dbReference>
<dbReference type="InterPro" id="IPR000847">
    <property type="entry name" value="LysR_HTH_N"/>
</dbReference>
<dbReference type="InterPro" id="IPR036390">
    <property type="entry name" value="WH_DNA-bd_sf"/>
</dbReference>
<accession>A0AAW4YVJ6</accession>
<protein>
    <submittedName>
        <fullName evidence="6">LysR family transcriptional regulator</fullName>
    </submittedName>
</protein>
<keyword evidence="4" id="KW-0804">Transcription</keyword>
<evidence type="ECO:0000256" key="3">
    <source>
        <dbReference type="ARBA" id="ARBA00023125"/>
    </source>
</evidence>
<evidence type="ECO:0000313" key="7">
    <source>
        <dbReference type="Proteomes" id="UP001320178"/>
    </source>
</evidence>
<dbReference type="Gene3D" id="3.40.190.10">
    <property type="entry name" value="Periplasmic binding protein-like II"/>
    <property type="match status" value="2"/>
</dbReference>
<keyword evidence="3" id="KW-0238">DNA-binding</keyword>
<dbReference type="PRINTS" id="PR00039">
    <property type="entry name" value="HTHLYSR"/>
</dbReference>
<evidence type="ECO:0000256" key="1">
    <source>
        <dbReference type="ARBA" id="ARBA00009437"/>
    </source>
</evidence>
<evidence type="ECO:0000313" key="6">
    <source>
        <dbReference type="EMBL" id="MCE8052453.1"/>
    </source>
</evidence>
<dbReference type="GO" id="GO:0006351">
    <property type="term" value="P:DNA-templated transcription"/>
    <property type="evidence" value="ECO:0007669"/>
    <property type="project" value="TreeGrafter"/>
</dbReference>
<dbReference type="GO" id="GO:0043565">
    <property type="term" value="F:sequence-specific DNA binding"/>
    <property type="evidence" value="ECO:0007669"/>
    <property type="project" value="TreeGrafter"/>
</dbReference>
<gene>
    <name evidence="6" type="ORF">HOP61_14225</name>
</gene>
<dbReference type="EMBL" id="JABFTS010000005">
    <property type="protein sequence ID" value="MCE8052453.1"/>
    <property type="molecule type" value="Genomic_DNA"/>
</dbReference>
<organism evidence="6 7">
    <name type="scientific">Billgrantia desiderata</name>
    <dbReference type="NCBI Taxonomy" id="52021"/>
    <lineage>
        <taxon>Bacteria</taxon>
        <taxon>Pseudomonadati</taxon>
        <taxon>Pseudomonadota</taxon>
        <taxon>Gammaproteobacteria</taxon>
        <taxon>Oceanospirillales</taxon>
        <taxon>Halomonadaceae</taxon>
        <taxon>Billgrantia</taxon>
    </lineage>
</organism>
<reference evidence="6" key="2">
    <citation type="journal article" date="2021" name="Front. Microbiol.">
        <title>Aerobic Denitrification and Heterotrophic Sulfur Oxidation in the Genus Halomonas Revealed by Six Novel Species Characterizations and Genome-Based Analysis.</title>
        <authorList>
            <person name="Wang L."/>
            <person name="Shao Z."/>
        </authorList>
    </citation>
    <scope>NUCLEOTIDE SEQUENCE</scope>
    <source>
        <strain evidence="6">MCCC 1A05776</strain>
    </source>
</reference>
<proteinExistence type="inferred from homology"/>
<dbReference type="PANTHER" id="PTHR30537">
    <property type="entry name" value="HTH-TYPE TRANSCRIPTIONAL REGULATOR"/>
    <property type="match status" value="1"/>
</dbReference>
<reference evidence="6" key="1">
    <citation type="submission" date="2020-05" db="EMBL/GenBank/DDBJ databases">
        <authorList>
            <person name="Wang L."/>
            <person name="Shao Z."/>
        </authorList>
    </citation>
    <scope>NUCLEOTIDE SEQUENCE</scope>
    <source>
        <strain evidence="6">MCCC 1A05776</strain>
    </source>
</reference>
<feature type="domain" description="HTH lysR-type" evidence="5">
    <location>
        <begin position="8"/>
        <end position="63"/>
    </location>
</feature>
<name>A0AAW4YVJ6_9GAMM</name>
<dbReference type="PANTHER" id="PTHR30537:SF74">
    <property type="entry name" value="HTH-TYPE TRANSCRIPTIONAL REGULATOR TRPI"/>
    <property type="match status" value="1"/>
</dbReference>
<dbReference type="GO" id="GO:0003700">
    <property type="term" value="F:DNA-binding transcription factor activity"/>
    <property type="evidence" value="ECO:0007669"/>
    <property type="project" value="InterPro"/>
</dbReference>
<evidence type="ECO:0000256" key="2">
    <source>
        <dbReference type="ARBA" id="ARBA00023015"/>
    </source>
</evidence>
<dbReference type="InterPro" id="IPR058163">
    <property type="entry name" value="LysR-type_TF_proteobact-type"/>
</dbReference>
<dbReference type="InterPro" id="IPR036388">
    <property type="entry name" value="WH-like_DNA-bd_sf"/>
</dbReference>
<dbReference type="Gene3D" id="1.10.10.10">
    <property type="entry name" value="Winged helix-like DNA-binding domain superfamily/Winged helix DNA-binding domain"/>
    <property type="match status" value="1"/>
</dbReference>
<evidence type="ECO:0000259" key="5">
    <source>
        <dbReference type="PROSITE" id="PS50931"/>
    </source>
</evidence>
<dbReference type="InterPro" id="IPR005119">
    <property type="entry name" value="LysR_subst-bd"/>
</dbReference>
<dbReference type="SUPFAM" id="SSF53850">
    <property type="entry name" value="Periplasmic binding protein-like II"/>
    <property type="match status" value="1"/>
</dbReference>
<dbReference type="Pfam" id="PF00126">
    <property type="entry name" value="HTH_1"/>
    <property type="match status" value="1"/>
</dbReference>
<comment type="similarity">
    <text evidence="1">Belongs to the LysR transcriptional regulatory family.</text>
</comment>
<keyword evidence="2" id="KW-0805">Transcription regulation</keyword>